<sequence length="424" mass="46873">MVSEPIAQDDREHEFPTSIQEEDPALFPFEGNEEEIDISSKPMLAGTSSEVDSLPDSDLVETNDQAVIFSSGFHGSDVTLIQPWSPEDSIRDHIDTRDVSSASSSSPIIERNNTWTNVEMIETMWPSRPNNHQATSKLIESTLRFFENKRTAYLMFLASIVPQQFDLNTDKSCGSARGVSKRFALPSIDMPPDHTKSDIDVVLGFLADSDTSKKGFPSVFKRHSIPILNPSAEDQVHVHDRAAANSFKSQSSSSPASSKAHFGPPKRLSLNPSQDLEKFIQRKLVTAEKHQLVICAQVASQNITQKGTSIDDGNSPVMHSDLLLHHLIRDGRPFCGPDSSHSSERSETSTSSKKISIVNSKSILNEIQRGKHRYSYASPTRGVDRRSLRGASIEETPKKLRSTIFSPLVFGRSSSAAMSLCFPY</sequence>
<dbReference type="InParanoid" id="F4R4A1"/>
<gene>
    <name evidence="2" type="ORF">MELLADRAFT_58634</name>
</gene>
<organism evidence="3">
    <name type="scientific">Melampsora larici-populina (strain 98AG31 / pathotype 3-4-7)</name>
    <name type="common">Poplar leaf rust fungus</name>
    <dbReference type="NCBI Taxonomy" id="747676"/>
    <lineage>
        <taxon>Eukaryota</taxon>
        <taxon>Fungi</taxon>
        <taxon>Dikarya</taxon>
        <taxon>Basidiomycota</taxon>
        <taxon>Pucciniomycotina</taxon>
        <taxon>Pucciniomycetes</taxon>
        <taxon>Pucciniales</taxon>
        <taxon>Melampsoraceae</taxon>
        <taxon>Melampsora</taxon>
    </lineage>
</organism>
<evidence type="ECO:0000313" key="2">
    <source>
        <dbReference type="EMBL" id="EGG12772.1"/>
    </source>
</evidence>
<protein>
    <submittedName>
        <fullName evidence="2">Uncharacterized protein</fullName>
    </submittedName>
</protein>
<dbReference type="Proteomes" id="UP000001072">
    <property type="component" value="Unassembled WGS sequence"/>
</dbReference>
<feature type="compositionally biased region" description="Low complexity" evidence="1">
    <location>
        <begin position="244"/>
        <end position="260"/>
    </location>
</feature>
<keyword evidence="3" id="KW-1185">Reference proteome</keyword>
<dbReference type="HOGENOM" id="CLU_647372_0_0_1"/>
<dbReference type="GeneID" id="18929211"/>
<feature type="region of interest" description="Disordered" evidence="1">
    <location>
        <begin position="1"/>
        <end position="24"/>
    </location>
</feature>
<accession>F4R4A1</accession>
<reference evidence="3" key="1">
    <citation type="journal article" date="2011" name="Proc. Natl. Acad. Sci. U.S.A.">
        <title>Obligate biotrophy features unraveled by the genomic analysis of rust fungi.</title>
        <authorList>
            <person name="Duplessis S."/>
            <person name="Cuomo C.A."/>
            <person name="Lin Y.-C."/>
            <person name="Aerts A."/>
            <person name="Tisserant E."/>
            <person name="Veneault-Fourrey C."/>
            <person name="Joly D.L."/>
            <person name="Hacquard S."/>
            <person name="Amselem J."/>
            <person name="Cantarel B.L."/>
            <person name="Chiu R."/>
            <person name="Coutinho P.M."/>
            <person name="Feau N."/>
            <person name="Field M."/>
            <person name="Frey P."/>
            <person name="Gelhaye E."/>
            <person name="Goldberg J."/>
            <person name="Grabherr M.G."/>
            <person name="Kodira C.D."/>
            <person name="Kohler A."/>
            <person name="Kuees U."/>
            <person name="Lindquist E.A."/>
            <person name="Lucas S.M."/>
            <person name="Mago R."/>
            <person name="Mauceli E."/>
            <person name="Morin E."/>
            <person name="Murat C."/>
            <person name="Pangilinan J.L."/>
            <person name="Park R."/>
            <person name="Pearson M."/>
            <person name="Quesneville H."/>
            <person name="Rouhier N."/>
            <person name="Sakthikumar S."/>
            <person name="Salamov A.A."/>
            <person name="Schmutz J."/>
            <person name="Selles B."/>
            <person name="Shapiro H."/>
            <person name="Tanguay P."/>
            <person name="Tuskan G.A."/>
            <person name="Henrissat B."/>
            <person name="Van de Peer Y."/>
            <person name="Rouze P."/>
            <person name="Ellis J.G."/>
            <person name="Dodds P.N."/>
            <person name="Schein J.E."/>
            <person name="Zhong S."/>
            <person name="Hamelin R.C."/>
            <person name="Grigoriev I.V."/>
            <person name="Szabo L.J."/>
            <person name="Martin F."/>
        </authorList>
    </citation>
    <scope>NUCLEOTIDE SEQUENCE [LARGE SCALE GENOMIC DNA]</scope>
    <source>
        <strain evidence="3">98AG31 / pathotype 3-4-7</strain>
    </source>
</reference>
<dbReference type="RefSeq" id="XP_007403710.1">
    <property type="nucleotide sequence ID" value="XM_007403648.1"/>
</dbReference>
<dbReference type="VEuPathDB" id="FungiDB:MELLADRAFT_58634"/>
<name>F4R4A1_MELLP</name>
<evidence type="ECO:0000313" key="3">
    <source>
        <dbReference type="Proteomes" id="UP000001072"/>
    </source>
</evidence>
<feature type="region of interest" description="Disordered" evidence="1">
    <location>
        <begin position="334"/>
        <end position="355"/>
    </location>
</feature>
<feature type="region of interest" description="Disordered" evidence="1">
    <location>
        <begin position="244"/>
        <end position="271"/>
    </location>
</feature>
<dbReference type="KEGG" id="mlr:MELLADRAFT_58634"/>
<dbReference type="EMBL" id="GL883090">
    <property type="protein sequence ID" value="EGG12772.1"/>
    <property type="molecule type" value="Genomic_DNA"/>
</dbReference>
<proteinExistence type="predicted"/>
<dbReference type="AlphaFoldDB" id="F4R4A1"/>
<evidence type="ECO:0000256" key="1">
    <source>
        <dbReference type="SAM" id="MobiDB-lite"/>
    </source>
</evidence>